<evidence type="ECO:0000256" key="10">
    <source>
        <dbReference type="ARBA" id="ARBA00023235"/>
    </source>
</evidence>
<dbReference type="Pfam" id="PF13361">
    <property type="entry name" value="UvrD_C"/>
    <property type="match status" value="2"/>
</dbReference>
<dbReference type="PROSITE" id="PS51198">
    <property type="entry name" value="UVRD_HELICASE_ATP_BIND"/>
    <property type="match status" value="1"/>
</dbReference>
<dbReference type="Gene3D" id="3.90.320.10">
    <property type="match status" value="1"/>
</dbReference>
<comment type="catalytic activity">
    <reaction evidence="13">
        <text>ATP + H2O = ADP + phosphate + H(+)</text>
        <dbReference type="Rhea" id="RHEA:13065"/>
        <dbReference type="ChEBI" id="CHEBI:15377"/>
        <dbReference type="ChEBI" id="CHEBI:15378"/>
        <dbReference type="ChEBI" id="CHEBI:30616"/>
        <dbReference type="ChEBI" id="CHEBI:43474"/>
        <dbReference type="ChEBI" id="CHEBI:456216"/>
        <dbReference type="EC" id="5.6.2.4"/>
    </reaction>
</comment>
<comment type="catalytic activity">
    <reaction evidence="11">
        <text>Couples ATP hydrolysis with the unwinding of duplex DNA by translocating in the 3'-5' direction.</text>
        <dbReference type="EC" id="5.6.2.4"/>
    </reaction>
</comment>
<evidence type="ECO:0000256" key="7">
    <source>
        <dbReference type="ARBA" id="ARBA00022840"/>
    </source>
</evidence>
<dbReference type="PANTHER" id="PTHR11070">
    <property type="entry name" value="UVRD / RECB / PCRA DNA HELICASE FAMILY MEMBER"/>
    <property type="match status" value="1"/>
</dbReference>
<keyword evidence="9" id="KW-0234">DNA repair</keyword>
<dbReference type="Pfam" id="PF00580">
    <property type="entry name" value="UvrD-helicase"/>
    <property type="match status" value="1"/>
</dbReference>
<dbReference type="GO" id="GO:0004527">
    <property type="term" value="F:exonuclease activity"/>
    <property type="evidence" value="ECO:0007669"/>
    <property type="project" value="UniProtKB-KW"/>
</dbReference>
<keyword evidence="8" id="KW-0238">DNA-binding</keyword>
<dbReference type="GO" id="GO:0005829">
    <property type="term" value="C:cytosol"/>
    <property type="evidence" value="ECO:0007669"/>
    <property type="project" value="TreeGrafter"/>
</dbReference>
<keyword evidence="2 14" id="KW-0547">Nucleotide-binding</keyword>
<dbReference type="InterPro" id="IPR027417">
    <property type="entry name" value="P-loop_NTPase"/>
</dbReference>
<dbReference type="GO" id="GO:0005524">
    <property type="term" value="F:ATP binding"/>
    <property type="evidence" value="ECO:0007669"/>
    <property type="project" value="UniProtKB-UniRule"/>
</dbReference>
<feature type="binding site" evidence="14">
    <location>
        <begin position="12"/>
        <end position="19"/>
    </location>
    <ligand>
        <name>ATP</name>
        <dbReference type="ChEBI" id="CHEBI:30616"/>
    </ligand>
</feature>
<dbReference type="PANTHER" id="PTHR11070:SF67">
    <property type="entry name" value="DNA 3'-5' HELICASE"/>
    <property type="match status" value="1"/>
</dbReference>
<dbReference type="InterPro" id="IPR011604">
    <property type="entry name" value="PDDEXK-like_dom_sf"/>
</dbReference>
<evidence type="ECO:0000256" key="11">
    <source>
        <dbReference type="ARBA" id="ARBA00034617"/>
    </source>
</evidence>
<dbReference type="Gene3D" id="3.40.50.300">
    <property type="entry name" value="P-loop containing nucleotide triphosphate hydrolases"/>
    <property type="match status" value="4"/>
</dbReference>
<evidence type="ECO:0000259" key="15">
    <source>
        <dbReference type="PROSITE" id="PS51198"/>
    </source>
</evidence>
<dbReference type="AlphaFoldDB" id="A0A1G7DFN5"/>
<evidence type="ECO:0000256" key="1">
    <source>
        <dbReference type="ARBA" id="ARBA00022722"/>
    </source>
</evidence>
<keyword evidence="4 14" id="KW-0378">Hydrolase</keyword>
<keyword evidence="6 17" id="KW-0269">Exonuclease</keyword>
<dbReference type="GO" id="GO:0043138">
    <property type="term" value="F:3'-5' DNA helicase activity"/>
    <property type="evidence" value="ECO:0007669"/>
    <property type="project" value="UniProtKB-EC"/>
</dbReference>
<dbReference type="InterPro" id="IPR000212">
    <property type="entry name" value="DNA_helicase_UvrD/REP"/>
</dbReference>
<dbReference type="EC" id="5.6.2.4" evidence="12"/>
<dbReference type="Proteomes" id="UP000199321">
    <property type="component" value="Unassembled WGS sequence"/>
</dbReference>
<evidence type="ECO:0000256" key="14">
    <source>
        <dbReference type="PROSITE-ProRule" id="PRU00560"/>
    </source>
</evidence>
<evidence type="ECO:0000259" key="16">
    <source>
        <dbReference type="PROSITE" id="PS51217"/>
    </source>
</evidence>
<evidence type="ECO:0000256" key="5">
    <source>
        <dbReference type="ARBA" id="ARBA00022806"/>
    </source>
</evidence>
<dbReference type="GO" id="GO:0003677">
    <property type="term" value="F:DNA binding"/>
    <property type="evidence" value="ECO:0007669"/>
    <property type="project" value="UniProtKB-KW"/>
</dbReference>
<evidence type="ECO:0000256" key="12">
    <source>
        <dbReference type="ARBA" id="ARBA00034808"/>
    </source>
</evidence>
<keyword evidence="1" id="KW-0540">Nuclease</keyword>
<evidence type="ECO:0000256" key="2">
    <source>
        <dbReference type="ARBA" id="ARBA00022741"/>
    </source>
</evidence>
<dbReference type="EMBL" id="FNBA01000001">
    <property type="protein sequence ID" value="SDE49806.1"/>
    <property type="molecule type" value="Genomic_DNA"/>
</dbReference>
<evidence type="ECO:0000313" key="17">
    <source>
        <dbReference type="EMBL" id="SDE49806.1"/>
    </source>
</evidence>
<name>A0A1G7DFN5_9FLAO</name>
<keyword evidence="7 14" id="KW-0067">ATP-binding</keyword>
<dbReference type="SUPFAM" id="SSF52540">
    <property type="entry name" value="P-loop containing nucleoside triphosphate hydrolases"/>
    <property type="match status" value="1"/>
</dbReference>
<dbReference type="RefSeq" id="WP_093141087.1">
    <property type="nucleotide sequence ID" value="NZ_BMWO01000001.1"/>
</dbReference>
<proteinExistence type="predicted"/>
<dbReference type="InterPro" id="IPR014017">
    <property type="entry name" value="DNA_helicase_UvrD-like_C"/>
</dbReference>
<reference evidence="17 18" key="1">
    <citation type="submission" date="2016-10" db="EMBL/GenBank/DDBJ databases">
        <authorList>
            <person name="de Groot N.N."/>
        </authorList>
    </citation>
    <scope>NUCLEOTIDE SEQUENCE [LARGE SCALE GENOMIC DNA]</scope>
    <source>
        <strain evidence="17 18">DSM 16195</strain>
    </source>
</reference>
<accession>A0A1G7DFN5</accession>
<evidence type="ECO:0000256" key="6">
    <source>
        <dbReference type="ARBA" id="ARBA00022839"/>
    </source>
</evidence>
<keyword evidence="10" id="KW-0413">Isomerase</keyword>
<dbReference type="GO" id="GO:0016887">
    <property type="term" value="F:ATP hydrolysis activity"/>
    <property type="evidence" value="ECO:0007669"/>
    <property type="project" value="RHEA"/>
</dbReference>
<evidence type="ECO:0000313" key="18">
    <source>
        <dbReference type="Proteomes" id="UP000199321"/>
    </source>
</evidence>
<feature type="domain" description="UvrD-like helicase C-terminal" evidence="16">
    <location>
        <begin position="486"/>
        <end position="739"/>
    </location>
</feature>
<protein>
    <recommendedName>
        <fullName evidence="12">DNA 3'-5' helicase</fullName>
        <ecNumber evidence="12">5.6.2.4</ecNumber>
    </recommendedName>
</protein>
<keyword evidence="5 14" id="KW-0347">Helicase</keyword>
<dbReference type="OrthoDB" id="9810135at2"/>
<dbReference type="PROSITE" id="PS51217">
    <property type="entry name" value="UVRD_HELICASE_CTER"/>
    <property type="match status" value="1"/>
</dbReference>
<dbReference type="InterPro" id="IPR014016">
    <property type="entry name" value="UvrD-like_ATP-bd"/>
</dbReference>
<feature type="domain" description="UvrD-like helicase ATP-binding" evidence="15">
    <location>
        <begin position="1"/>
        <end position="474"/>
    </location>
</feature>
<keyword evidence="18" id="KW-1185">Reference proteome</keyword>
<evidence type="ECO:0000256" key="8">
    <source>
        <dbReference type="ARBA" id="ARBA00023125"/>
    </source>
</evidence>
<dbReference type="STRING" id="227084.SAMN05421855_101925"/>
<gene>
    <name evidence="17" type="ORF">SAMN05421855_101925</name>
</gene>
<keyword evidence="3" id="KW-0227">DNA damage</keyword>
<sequence length="1053" mass="120656">MENSVPFKIYNASAGSGKTFTLVKEYLSQILQSKTDSYYQHLLAITFTNKAVAEMKQRILENLIAFSETKVLTEPPAMLLQLSKELDRSVSDIHEQSKKIVKHLLHHYASFSVETIDRFNHRLIRTFARDLKLSSSFEVTLDTSQMLAEAVDQLISKAGEDPKITRTLLDFALEKTDDDKSWDISKDIISAASLLFRENEASHVAALKEKSLDDFTTFKSELLQKKKTLSEKLLQIASETIQKIADAGLEDNHFNRSSFPKYLQKLQQGETNLSFDTAWQTNFSTSPLYTATTLKKSPEIAATIDGLTPYFVENFELSKKIIFQLKLISSILKNLTPLFVINLVAQEIKNINEEKNTLPISEFNALINTEIKDQPAPFIYERLGEKYRHFFIDEFQDTSQLQWENLIPLVENALSQQDLQQKTGSALLVGDAKQSIYRWRGGLPEQFMELYGATNPFPSVEKEVLNLETNYRSCETVINFNNDFFTFMADHFEDPIHKALYTSGNHQKTNAKKGGYVKLEFLEKQKKADQNEVYSQRIYETILDLKTRGFSEKDICILTRKKDDGIFIGSYLMEKEVRVISSETLLLQSSPFVQCLVAILRLSLFPDNDEAKINVLDFLHKHLSVTEAKHTFFTQFLGISTLEFEAKLKDFDVDFSFQALQSLSLYESCEYCVRSLHLQDKADAYLFSFMDVVFEFEQQPQATKLAFLETWEVQKDKASIPANEGTEAVQIMTIHKSKGLEFPVVIFPFATIDVYDGKRDSVWFPVPDELSKNFKETPINYSKELVNFGENGEHLYNEHHNTLALDNINLLYVSLTRAAEQLYVFTEFPSEKKSGGLSTYHDFFAAFLKQTGTWNPEQPFYEFGNAVRSLRPSEEETLTQTVPIFIATAPSDHHLKIVTRESALWDTDTQLAISEGNLLHDIMAEIASEEDITPVFEALKERSIYTSEELERIHKRVRAITSHPELKKLFSKGDDVKMERDIITKSGQLIRPDRLNFHSDTLVTIVDYKTGAPNYHHEDQINSYGHALEEMGMQLSEKIVVYTHEQEIVINKV</sequence>
<dbReference type="GO" id="GO:0000725">
    <property type="term" value="P:recombinational repair"/>
    <property type="evidence" value="ECO:0007669"/>
    <property type="project" value="TreeGrafter"/>
</dbReference>
<evidence type="ECO:0000256" key="4">
    <source>
        <dbReference type="ARBA" id="ARBA00022801"/>
    </source>
</evidence>
<evidence type="ECO:0000256" key="13">
    <source>
        <dbReference type="ARBA" id="ARBA00048988"/>
    </source>
</evidence>
<evidence type="ECO:0000256" key="3">
    <source>
        <dbReference type="ARBA" id="ARBA00022763"/>
    </source>
</evidence>
<evidence type="ECO:0000256" key="9">
    <source>
        <dbReference type="ARBA" id="ARBA00023204"/>
    </source>
</evidence>
<organism evidence="17 18">
    <name type="scientific">Ulvibacter litoralis</name>
    <dbReference type="NCBI Taxonomy" id="227084"/>
    <lineage>
        <taxon>Bacteria</taxon>
        <taxon>Pseudomonadati</taxon>
        <taxon>Bacteroidota</taxon>
        <taxon>Flavobacteriia</taxon>
        <taxon>Flavobacteriales</taxon>
        <taxon>Flavobacteriaceae</taxon>
        <taxon>Ulvibacter</taxon>
    </lineage>
</organism>